<reference evidence="1 2" key="1">
    <citation type="submission" date="2019-02" db="EMBL/GenBank/DDBJ databases">
        <title>Deep-cultivation of Planctomycetes and their phenomic and genomic characterization uncovers novel biology.</title>
        <authorList>
            <person name="Wiegand S."/>
            <person name="Jogler M."/>
            <person name="Boedeker C."/>
            <person name="Pinto D."/>
            <person name="Vollmers J."/>
            <person name="Rivas-Marin E."/>
            <person name="Kohn T."/>
            <person name="Peeters S.H."/>
            <person name="Heuer A."/>
            <person name="Rast P."/>
            <person name="Oberbeckmann S."/>
            <person name="Bunk B."/>
            <person name="Jeske O."/>
            <person name="Meyerdierks A."/>
            <person name="Storesund J.E."/>
            <person name="Kallscheuer N."/>
            <person name="Luecker S."/>
            <person name="Lage O.M."/>
            <person name="Pohl T."/>
            <person name="Merkel B.J."/>
            <person name="Hornburger P."/>
            <person name="Mueller R.-W."/>
            <person name="Bruemmer F."/>
            <person name="Labrenz M."/>
            <person name="Spormann A.M."/>
            <person name="Op Den Camp H."/>
            <person name="Overmann J."/>
            <person name="Amann R."/>
            <person name="Jetten M.S.M."/>
            <person name="Mascher T."/>
            <person name="Medema M.H."/>
            <person name="Devos D.P."/>
            <person name="Kaster A.-K."/>
            <person name="Ovreas L."/>
            <person name="Rohde M."/>
            <person name="Galperin M.Y."/>
            <person name="Jogler C."/>
        </authorList>
    </citation>
    <scope>NUCLEOTIDE SEQUENCE [LARGE SCALE GENOMIC DNA]</scope>
    <source>
        <strain evidence="1 2">CA13</strain>
    </source>
</reference>
<accession>A0A5C5Z5I3</accession>
<organism evidence="1 2">
    <name type="scientific">Novipirellula herctigrandis</name>
    <dbReference type="NCBI Taxonomy" id="2527986"/>
    <lineage>
        <taxon>Bacteria</taxon>
        <taxon>Pseudomonadati</taxon>
        <taxon>Planctomycetota</taxon>
        <taxon>Planctomycetia</taxon>
        <taxon>Pirellulales</taxon>
        <taxon>Pirellulaceae</taxon>
        <taxon>Novipirellula</taxon>
    </lineage>
</organism>
<name>A0A5C5Z5I3_9BACT</name>
<comment type="caution">
    <text evidence="1">The sequence shown here is derived from an EMBL/GenBank/DDBJ whole genome shotgun (WGS) entry which is preliminary data.</text>
</comment>
<protein>
    <submittedName>
        <fullName evidence="1">Uncharacterized protein</fullName>
    </submittedName>
</protein>
<proteinExistence type="predicted"/>
<sequence precursor="true">MPKTACLIQEFFDYNEGLFVDHVFNALFPKAVLCLYLAIYQAYCFF</sequence>
<evidence type="ECO:0000313" key="2">
    <source>
        <dbReference type="Proteomes" id="UP000315010"/>
    </source>
</evidence>
<dbReference type="AlphaFoldDB" id="A0A5C5Z5I3"/>
<dbReference type="Proteomes" id="UP000315010">
    <property type="component" value="Unassembled WGS sequence"/>
</dbReference>
<evidence type="ECO:0000313" key="1">
    <source>
        <dbReference type="EMBL" id="TWT82568.1"/>
    </source>
</evidence>
<dbReference type="EMBL" id="SJPJ01000001">
    <property type="protein sequence ID" value="TWT82568.1"/>
    <property type="molecule type" value="Genomic_DNA"/>
</dbReference>
<keyword evidence="2" id="KW-1185">Reference proteome</keyword>
<gene>
    <name evidence="1" type="ORF">CA13_40310</name>
</gene>